<evidence type="ECO:0000256" key="5">
    <source>
        <dbReference type="ARBA" id="ARBA00022840"/>
    </source>
</evidence>
<comment type="caution">
    <text evidence="7">The sequence shown here is derived from an EMBL/GenBank/DDBJ whole genome shotgun (WGS) entry which is preliminary data.</text>
</comment>
<keyword evidence="4" id="KW-0418">Kinase</keyword>
<protein>
    <recommendedName>
        <fullName evidence="6">Protein kinase domain-containing protein</fullName>
    </recommendedName>
</protein>
<evidence type="ECO:0000256" key="2">
    <source>
        <dbReference type="ARBA" id="ARBA00022679"/>
    </source>
</evidence>
<dbReference type="PROSITE" id="PS50011">
    <property type="entry name" value="PROTEIN_KINASE_DOM"/>
    <property type="match status" value="1"/>
</dbReference>
<dbReference type="Proteomes" id="UP001432322">
    <property type="component" value="Unassembled WGS sequence"/>
</dbReference>
<keyword evidence="1" id="KW-0723">Serine/threonine-protein kinase</keyword>
<dbReference type="Gene3D" id="3.30.200.20">
    <property type="entry name" value="Phosphorylase Kinase, domain 1"/>
    <property type="match status" value="1"/>
</dbReference>
<feature type="domain" description="Protein kinase" evidence="6">
    <location>
        <begin position="51"/>
        <end position="350"/>
    </location>
</feature>
<dbReference type="PANTHER" id="PTHR24055">
    <property type="entry name" value="MITOGEN-ACTIVATED PROTEIN KINASE"/>
    <property type="match status" value="1"/>
</dbReference>
<dbReference type="InterPro" id="IPR011009">
    <property type="entry name" value="Kinase-like_dom_sf"/>
</dbReference>
<evidence type="ECO:0000256" key="1">
    <source>
        <dbReference type="ARBA" id="ARBA00022527"/>
    </source>
</evidence>
<name>A0AAV5WJD9_9BILA</name>
<reference evidence="7" key="1">
    <citation type="submission" date="2023-10" db="EMBL/GenBank/DDBJ databases">
        <title>Genome assembly of Pristionchus species.</title>
        <authorList>
            <person name="Yoshida K."/>
            <person name="Sommer R.J."/>
        </authorList>
    </citation>
    <scope>NUCLEOTIDE SEQUENCE</scope>
    <source>
        <strain evidence="7">RS5133</strain>
    </source>
</reference>
<keyword evidence="2" id="KW-0808">Transferase</keyword>
<dbReference type="FunFam" id="1.10.510.10:FF:000624">
    <property type="entry name" value="Mitogen-activated protein kinase"/>
    <property type="match status" value="1"/>
</dbReference>
<evidence type="ECO:0000256" key="4">
    <source>
        <dbReference type="ARBA" id="ARBA00022777"/>
    </source>
</evidence>
<dbReference type="Gene3D" id="1.10.510.10">
    <property type="entry name" value="Transferase(Phosphotransferase) domain 1"/>
    <property type="match status" value="1"/>
</dbReference>
<accession>A0AAV5WJD9</accession>
<organism evidence="7 8">
    <name type="scientific">Pristionchus fissidentatus</name>
    <dbReference type="NCBI Taxonomy" id="1538716"/>
    <lineage>
        <taxon>Eukaryota</taxon>
        <taxon>Metazoa</taxon>
        <taxon>Ecdysozoa</taxon>
        <taxon>Nematoda</taxon>
        <taxon>Chromadorea</taxon>
        <taxon>Rhabditida</taxon>
        <taxon>Rhabditina</taxon>
        <taxon>Diplogasteromorpha</taxon>
        <taxon>Diplogasteroidea</taxon>
        <taxon>Neodiplogasteridae</taxon>
        <taxon>Pristionchus</taxon>
    </lineage>
</organism>
<proteinExistence type="predicted"/>
<feature type="non-terminal residue" evidence="7">
    <location>
        <position position="1"/>
    </location>
</feature>
<keyword evidence="8" id="KW-1185">Reference proteome</keyword>
<dbReference type="GO" id="GO:0005524">
    <property type="term" value="F:ATP binding"/>
    <property type="evidence" value="ECO:0007669"/>
    <property type="project" value="UniProtKB-KW"/>
</dbReference>
<sequence>CPAHKINSAEASKRFSLLIASSSLRTMAAYEQLDMGFGRIVDVPSRFADDYNRPLTMGAGNIGDFVLMTSRRDDLPHIVVKKIVLEDNLTVAKLALRELTILKNIRHENLVRFLSAYTADVDANTLSTFYHVTEYSGDSLRQIITRNDKITMRDIKSLMTQLLRACKNLNSAEVIFRDINPGNIFCENGKLTLFEFGMARVIDRYSTMSKDRCEQSYMAIEMMHEWKGHYDEKVDMWSVGAILCELLTGSAIFGEHGRHSLDIPMQICGPISEEVLDQIESEHLKGLLRKEQGNAKRIDFFEYLMQKGRKWLKKDIRSNKEELLNFIDQTLQFNPNHRMSVDEALAHPFLAGFYDSSRDDNAQQVVPPELPLPANEQLTLQECKRRIWAEIQTSPAFP</sequence>
<evidence type="ECO:0000313" key="8">
    <source>
        <dbReference type="Proteomes" id="UP001432322"/>
    </source>
</evidence>
<evidence type="ECO:0000313" key="7">
    <source>
        <dbReference type="EMBL" id="GMT30670.1"/>
    </source>
</evidence>
<dbReference type="Pfam" id="PF00069">
    <property type="entry name" value="Pkinase"/>
    <property type="match status" value="1"/>
</dbReference>
<dbReference type="InterPro" id="IPR050117">
    <property type="entry name" value="MAPK"/>
</dbReference>
<keyword evidence="5" id="KW-0067">ATP-binding</keyword>
<dbReference type="EMBL" id="BTSY01000005">
    <property type="protein sequence ID" value="GMT30670.1"/>
    <property type="molecule type" value="Genomic_DNA"/>
</dbReference>
<dbReference type="GO" id="GO:0004674">
    <property type="term" value="F:protein serine/threonine kinase activity"/>
    <property type="evidence" value="ECO:0007669"/>
    <property type="project" value="UniProtKB-KW"/>
</dbReference>
<keyword evidence="3" id="KW-0547">Nucleotide-binding</keyword>
<evidence type="ECO:0000256" key="3">
    <source>
        <dbReference type="ARBA" id="ARBA00022741"/>
    </source>
</evidence>
<dbReference type="AlphaFoldDB" id="A0AAV5WJD9"/>
<gene>
    <name evidence="7" type="ORF">PFISCL1PPCAC_21967</name>
</gene>
<dbReference type="SUPFAM" id="SSF56112">
    <property type="entry name" value="Protein kinase-like (PK-like)"/>
    <property type="match status" value="1"/>
</dbReference>
<dbReference type="InterPro" id="IPR000719">
    <property type="entry name" value="Prot_kinase_dom"/>
</dbReference>
<evidence type="ECO:0000259" key="6">
    <source>
        <dbReference type="PROSITE" id="PS50011"/>
    </source>
</evidence>